<dbReference type="EMBL" id="BACD03000034">
    <property type="protein sequence ID" value="GAO50552.1"/>
    <property type="molecule type" value="Genomic_DNA"/>
</dbReference>
<protein>
    <submittedName>
        <fullName evidence="2">Uncharacterized protein</fullName>
    </submittedName>
</protein>
<feature type="region of interest" description="Disordered" evidence="1">
    <location>
        <begin position="1"/>
        <end position="21"/>
    </location>
</feature>
<comment type="caution">
    <text evidence="2">The sequence shown here is derived from an EMBL/GenBank/DDBJ whole genome shotgun (WGS) entry which is preliminary data.</text>
</comment>
<reference evidence="2 3" key="1">
    <citation type="journal article" date="2011" name="J. Gen. Appl. Microbiol.">
        <title>Draft genome sequencing of the enigmatic yeast Saitoella complicata.</title>
        <authorList>
            <person name="Nishida H."/>
            <person name="Hamamoto M."/>
            <person name="Sugiyama J."/>
        </authorList>
    </citation>
    <scope>NUCLEOTIDE SEQUENCE [LARGE SCALE GENOMIC DNA]</scope>
    <source>
        <strain evidence="2 3">NRRL Y-17804</strain>
    </source>
</reference>
<reference evidence="2 3" key="2">
    <citation type="journal article" date="2014" name="J. Gen. Appl. Microbiol.">
        <title>The early diverging ascomycetous budding yeast Saitoella complicata has three histone deacetylases belonging to the Clr6, Hos2, and Rpd3 lineages.</title>
        <authorList>
            <person name="Nishida H."/>
            <person name="Matsumoto T."/>
            <person name="Kondo S."/>
            <person name="Hamamoto M."/>
            <person name="Yoshikawa H."/>
        </authorList>
    </citation>
    <scope>NUCLEOTIDE SEQUENCE [LARGE SCALE GENOMIC DNA]</scope>
    <source>
        <strain evidence="2 3">NRRL Y-17804</strain>
    </source>
</reference>
<dbReference type="AlphaFoldDB" id="A0A0E9NKZ6"/>
<sequence length="184" mass="20375">MLAYTSQGTRQDASPLRPHDKGLREKKKVGLVIEHRPCISARSHSSVSLFDQSFSSFNCAAFPPGSLVVATNSTPYIPRLTRNGRADRLLGRLFSARPPPPQAEVFFVLRISGIAAVVLLLRLTHLISSRLLLCSPFIDILYSHSVISSTDQRPRRALLSLLCHVCHEKGNLEDVSYNGLRPFA</sequence>
<feature type="compositionally biased region" description="Polar residues" evidence="1">
    <location>
        <begin position="1"/>
        <end position="12"/>
    </location>
</feature>
<reference evidence="2 3" key="3">
    <citation type="journal article" date="2015" name="Genome Announc.">
        <title>Draft Genome Sequence of the Archiascomycetous Yeast Saitoella complicata.</title>
        <authorList>
            <person name="Yamauchi K."/>
            <person name="Kondo S."/>
            <person name="Hamamoto M."/>
            <person name="Takahashi Y."/>
            <person name="Ogura Y."/>
            <person name="Hayashi T."/>
            <person name="Nishida H."/>
        </authorList>
    </citation>
    <scope>NUCLEOTIDE SEQUENCE [LARGE SCALE GENOMIC DNA]</scope>
    <source>
        <strain evidence="2 3">NRRL Y-17804</strain>
    </source>
</reference>
<accession>A0A0E9NKZ6</accession>
<organism evidence="2 3">
    <name type="scientific">Saitoella complicata (strain BCRC 22490 / CBS 7301 / JCM 7358 / NBRC 10748 / NRRL Y-17804)</name>
    <dbReference type="NCBI Taxonomy" id="698492"/>
    <lineage>
        <taxon>Eukaryota</taxon>
        <taxon>Fungi</taxon>
        <taxon>Dikarya</taxon>
        <taxon>Ascomycota</taxon>
        <taxon>Taphrinomycotina</taxon>
        <taxon>Taphrinomycotina incertae sedis</taxon>
        <taxon>Saitoella</taxon>
    </lineage>
</organism>
<keyword evidence="3" id="KW-1185">Reference proteome</keyword>
<evidence type="ECO:0000313" key="3">
    <source>
        <dbReference type="Proteomes" id="UP000033140"/>
    </source>
</evidence>
<proteinExistence type="predicted"/>
<evidence type="ECO:0000313" key="2">
    <source>
        <dbReference type="EMBL" id="GAO50552.1"/>
    </source>
</evidence>
<name>A0A0E9NKZ6_SAICN</name>
<gene>
    <name evidence="2" type="ORF">G7K_4676-t1</name>
</gene>
<dbReference type="Proteomes" id="UP000033140">
    <property type="component" value="Unassembled WGS sequence"/>
</dbReference>
<evidence type="ECO:0000256" key="1">
    <source>
        <dbReference type="SAM" id="MobiDB-lite"/>
    </source>
</evidence>